<comment type="caution">
    <text evidence="3">The sequence shown here is derived from an EMBL/GenBank/DDBJ whole genome shotgun (WGS) entry which is preliminary data.</text>
</comment>
<protein>
    <submittedName>
        <fullName evidence="3">Uncharacterized protein</fullName>
    </submittedName>
</protein>
<keyword evidence="2" id="KW-1133">Transmembrane helix</keyword>
<dbReference type="EMBL" id="JAUKTV010000003">
    <property type="protein sequence ID" value="KAK0741856.1"/>
    <property type="molecule type" value="Genomic_DNA"/>
</dbReference>
<dbReference type="Proteomes" id="UP001172159">
    <property type="component" value="Unassembled WGS sequence"/>
</dbReference>
<keyword evidence="2" id="KW-0812">Transmembrane</keyword>
<dbReference type="AlphaFoldDB" id="A0AA40K100"/>
<reference evidence="3" key="1">
    <citation type="submission" date="2023-06" db="EMBL/GenBank/DDBJ databases">
        <title>Genome-scale phylogeny and comparative genomics of the fungal order Sordariales.</title>
        <authorList>
            <consortium name="Lawrence Berkeley National Laboratory"/>
            <person name="Hensen N."/>
            <person name="Bonometti L."/>
            <person name="Westerberg I."/>
            <person name="Brannstrom I.O."/>
            <person name="Guillou S."/>
            <person name="Cros-Aarteil S."/>
            <person name="Calhoun S."/>
            <person name="Haridas S."/>
            <person name="Kuo A."/>
            <person name="Mondo S."/>
            <person name="Pangilinan J."/>
            <person name="Riley R."/>
            <person name="Labutti K."/>
            <person name="Andreopoulos B."/>
            <person name="Lipzen A."/>
            <person name="Chen C."/>
            <person name="Yanf M."/>
            <person name="Daum C."/>
            <person name="Ng V."/>
            <person name="Clum A."/>
            <person name="Steindorff A."/>
            <person name="Ohm R."/>
            <person name="Martin F."/>
            <person name="Silar P."/>
            <person name="Natvig D."/>
            <person name="Lalanne C."/>
            <person name="Gautier V."/>
            <person name="Ament-Velasquez S.L."/>
            <person name="Kruys A."/>
            <person name="Hutchinson M.I."/>
            <person name="Powell A.J."/>
            <person name="Barry K."/>
            <person name="Miller A.N."/>
            <person name="Grigoriev I.V."/>
            <person name="Debuchy R."/>
            <person name="Gladieux P."/>
            <person name="Thoren M.H."/>
            <person name="Johannesson H."/>
        </authorList>
    </citation>
    <scope>NUCLEOTIDE SEQUENCE</scope>
    <source>
        <strain evidence="3">CBS 540.89</strain>
    </source>
</reference>
<feature type="region of interest" description="Disordered" evidence="1">
    <location>
        <begin position="429"/>
        <end position="484"/>
    </location>
</feature>
<keyword evidence="4" id="KW-1185">Reference proteome</keyword>
<evidence type="ECO:0000256" key="2">
    <source>
        <dbReference type="SAM" id="Phobius"/>
    </source>
</evidence>
<gene>
    <name evidence="3" type="ORF">B0T21DRAFT_120863</name>
</gene>
<proteinExistence type="predicted"/>
<feature type="transmembrane region" description="Helical" evidence="2">
    <location>
        <begin position="318"/>
        <end position="339"/>
    </location>
</feature>
<feature type="region of interest" description="Disordered" evidence="1">
    <location>
        <begin position="261"/>
        <end position="290"/>
    </location>
</feature>
<evidence type="ECO:0000313" key="4">
    <source>
        <dbReference type="Proteomes" id="UP001172159"/>
    </source>
</evidence>
<name>A0AA40K100_9PEZI</name>
<organism evidence="3 4">
    <name type="scientific">Apiosordaria backusii</name>
    <dbReference type="NCBI Taxonomy" id="314023"/>
    <lineage>
        <taxon>Eukaryota</taxon>
        <taxon>Fungi</taxon>
        <taxon>Dikarya</taxon>
        <taxon>Ascomycota</taxon>
        <taxon>Pezizomycotina</taxon>
        <taxon>Sordariomycetes</taxon>
        <taxon>Sordariomycetidae</taxon>
        <taxon>Sordariales</taxon>
        <taxon>Lasiosphaeriaceae</taxon>
        <taxon>Apiosordaria</taxon>
    </lineage>
</organism>
<evidence type="ECO:0000313" key="3">
    <source>
        <dbReference type="EMBL" id="KAK0741856.1"/>
    </source>
</evidence>
<keyword evidence="2" id="KW-0472">Membrane</keyword>
<accession>A0AA40K100</accession>
<sequence length="484" mass="50224">MEESRTGTWEEAEHNEQDSCECHFNAAEIQKKASSEDKSQCISNCKTQFLQQISPGWNEASGWAGVCGDLNLTSHDVGIAEYRFWSLYWCDSTFCGVAIDQSKGLGQDPNVDSIINTCDNNGFSPIIDPGPPPESYACSTEGDGAGSCTGNSFTRLQLTSSAEWETSTPLTAAQSGQTASVKPKLGSVSTISGTTSVLQQSDFTRPPLANTFMAPVSQQTAVPPGFIVSLSATDIFTLAAETTSSSTTPTAVAAASASTSSTFSSSSTSSSTLSASLSTPSTSSTSSQTAPAAAETSASAAAASSTTSGSGLSGPAKIAVVVCTTIALLILICAALLCFRKRKRGKSPHRNLRSRLGLTRKPWGGNPTPLISPASSLMGTTANNQGITPPLRLRERKFIPSLLPSILRPGGSLNRSGSPPLTPLTPQHSAGVFPSSPICTPTTSKLVPRHERTPGGYTGGFPPIPVPPPRCYSRTTAAAAQPPP</sequence>
<evidence type="ECO:0000256" key="1">
    <source>
        <dbReference type="SAM" id="MobiDB-lite"/>
    </source>
</evidence>